<comment type="caution">
    <text evidence="2">The sequence shown here is derived from an EMBL/GenBank/DDBJ whole genome shotgun (WGS) entry which is preliminary data.</text>
</comment>
<protein>
    <submittedName>
        <fullName evidence="2">Uncharacterized protein</fullName>
    </submittedName>
</protein>
<organism evidence="2 3">
    <name type="scientific">Streptomyces glaucosporus</name>
    <dbReference type="NCBI Taxonomy" id="284044"/>
    <lineage>
        <taxon>Bacteria</taxon>
        <taxon>Bacillati</taxon>
        <taxon>Actinomycetota</taxon>
        <taxon>Actinomycetes</taxon>
        <taxon>Kitasatosporales</taxon>
        <taxon>Streptomycetaceae</taxon>
        <taxon>Streptomyces</taxon>
    </lineage>
</organism>
<dbReference type="EMBL" id="BAAATJ010000002">
    <property type="protein sequence ID" value="GAA2386834.1"/>
    <property type="molecule type" value="Genomic_DNA"/>
</dbReference>
<evidence type="ECO:0000313" key="2">
    <source>
        <dbReference type="EMBL" id="GAA2386834.1"/>
    </source>
</evidence>
<proteinExistence type="predicted"/>
<dbReference type="Proteomes" id="UP001500058">
    <property type="component" value="Unassembled WGS sequence"/>
</dbReference>
<accession>A0ABN3HRY4</accession>
<feature type="region of interest" description="Disordered" evidence="1">
    <location>
        <begin position="88"/>
        <end position="111"/>
    </location>
</feature>
<name>A0ABN3HRY4_9ACTN</name>
<feature type="region of interest" description="Disordered" evidence="1">
    <location>
        <begin position="1"/>
        <end position="60"/>
    </location>
</feature>
<evidence type="ECO:0000313" key="3">
    <source>
        <dbReference type="Proteomes" id="UP001500058"/>
    </source>
</evidence>
<reference evidence="2 3" key="1">
    <citation type="journal article" date="2019" name="Int. J. Syst. Evol. Microbiol.">
        <title>The Global Catalogue of Microorganisms (GCM) 10K type strain sequencing project: providing services to taxonomists for standard genome sequencing and annotation.</title>
        <authorList>
            <consortium name="The Broad Institute Genomics Platform"/>
            <consortium name="The Broad Institute Genome Sequencing Center for Infectious Disease"/>
            <person name="Wu L."/>
            <person name="Ma J."/>
        </authorList>
    </citation>
    <scope>NUCLEOTIDE SEQUENCE [LARGE SCALE GENOMIC DNA]</scope>
    <source>
        <strain evidence="2 3">JCM 6921</strain>
    </source>
</reference>
<sequence>MTSAVPSQLLPTNSTSLSPLAPASAGVAADAGTAAEAASTRAAAQPASRRERRRRGEGRWGDVVVVMARSLIGRTGGVTGGNLAAARAADQMRGKPKSVAGKGVRPVQCPP</sequence>
<feature type="compositionally biased region" description="Low complexity" evidence="1">
    <location>
        <begin position="1"/>
        <end position="47"/>
    </location>
</feature>
<keyword evidence="3" id="KW-1185">Reference proteome</keyword>
<gene>
    <name evidence="2" type="ORF">GCM10010420_07120</name>
</gene>
<evidence type="ECO:0000256" key="1">
    <source>
        <dbReference type="SAM" id="MobiDB-lite"/>
    </source>
</evidence>